<name>A0AA37LC71_9PEZI</name>
<gene>
    <name evidence="8" type="ORF">ColSpa_03466</name>
</gene>
<dbReference type="PANTHER" id="PTHR24305:SF232">
    <property type="entry name" value="P450, PUTATIVE (EUROFUNG)-RELATED"/>
    <property type="match status" value="1"/>
</dbReference>
<dbReference type="AlphaFoldDB" id="A0AA37LC71"/>
<evidence type="ECO:0000313" key="9">
    <source>
        <dbReference type="Proteomes" id="UP001055115"/>
    </source>
</evidence>
<evidence type="ECO:0000256" key="7">
    <source>
        <dbReference type="SAM" id="Phobius"/>
    </source>
</evidence>
<dbReference type="PANTHER" id="PTHR24305">
    <property type="entry name" value="CYTOCHROME P450"/>
    <property type="match status" value="1"/>
</dbReference>
<keyword evidence="7" id="KW-1133">Transmembrane helix</keyword>
<evidence type="ECO:0000313" key="8">
    <source>
        <dbReference type="EMBL" id="GKT43285.1"/>
    </source>
</evidence>
<comment type="caution">
    <text evidence="8">The sequence shown here is derived from an EMBL/GenBank/DDBJ whole genome shotgun (WGS) entry which is preliminary data.</text>
</comment>
<dbReference type="InterPro" id="IPR002401">
    <property type="entry name" value="Cyt_P450_E_grp-I"/>
</dbReference>
<protein>
    <submittedName>
        <fullName evidence="8">Cytochrome P450 monooxygenase TRI13</fullName>
    </submittedName>
</protein>
<dbReference type="RefSeq" id="XP_049125635.1">
    <property type="nucleotide sequence ID" value="XM_049269678.1"/>
</dbReference>
<feature type="binding site" description="axial binding residue" evidence="6">
    <location>
        <position position="526"/>
    </location>
    <ligand>
        <name>heme</name>
        <dbReference type="ChEBI" id="CHEBI:30413"/>
    </ligand>
    <ligandPart>
        <name>Fe</name>
        <dbReference type="ChEBI" id="CHEBI:18248"/>
    </ligandPart>
</feature>
<keyword evidence="5 6" id="KW-0408">Iron</keyword>
<evidence type="ECO:0000256" key="6">
    <source>
        <dbReference type="PIRSR" id="PIRSR602401-1"/>
    </source>
</evidence>
<keyword evidence="8" id="KW-0503">Monooxygenase</keyword>
<evidence type="ECO:0000256" key="1">
    <source>
        <dbReference type="ARBA" id="ARBA00001971"/>
    </source>
</evidence>
<dbReference type="GO" id="GO:0020037">
    <property type="term" value="F:heme binding"/>
    <property type="evidence" value="ECO:0007669"/>
    <property type="project" value="InterPro"/>
</dbReference>
<evidence type="ECO:0000256" key="3">
    <source>
        <dbReference type="ARBA" id="ARBA00022617"/>
    </source>
</evidence>
<comment type="cofactor">
    <cofactor evidence="1 6">
        <name>heme</name>
        <dbReference type="ChEBI" id="CHEBI:30413"/>
    </cofactor>
</comment>
<comment type="similarity">
    <text evidence="2">Belongs to the cytochrome P450 family.</text>
</comment>
<dbReference type="PRINTS" id="PR00385">
    <property type="entry name" value="P450"/>
</dbReference>
<dbReference type="InterPro" id="IPR036396">
    <property type="entry name" value="Cyt_P450_sf"/>
</dbReference>
<dbReference type="EMBL" id="BQXU01000007">
    <property type="protein sequence ID" value="GKT43285.1"/>
    <property type="molecule type" value="Genomic_DNA"/>
</dbReference>
<sequence length="580" mass="65563">MAHDISPLPLRVPPTAIVGVLVLTLCFWVVRLAYRRPLPGIPYNRDAAKRLMGDLAELGEWEKNGKGIRPWFLAQAHRHNSALTQIFLGPFAQPAVLVSDYREVNDILSHRDAVDFKRGKKVDVFSGLLPHAFPAMETFDPRFKSSRDLVRDLMAPSFLNTVNVPHVYAVACNLLELWSTKARMAKGHPFNVFNDIVEFSFDAILSAATGLGPEGGDVKRQLSHLAAVEDDGSYVVDRELEVDDLVHLPAAEQSLKLWALGVNEESLWKGFYMPWPRLYHRANKLLPSVRKAEGTLKEYMESQITAAIPRLSEGGHPESALDYTIQREMKAAEKVGREPFFRDPRILDQLSGYLIAGHDTSTGSLLWLMRRLLSHPEEQKKIRANLRETYSAAWDEKRLPTPAEIIHRSPYLDAFIEEVLRFNTPVVTIMVTTSMNTIVLGHPVPADTQVFLNLTGASINMPSVPVEEHMRSETSRTYKPARQDWDDLDPGAFRPERWLKRGEDGKLVFNAASGPTLAFSAGNRGCWGKRLGYLELRVLLTLLLWKFDFELPEKLVSWNTYDSLVTAPKECIMRVSEVYQ</sequence>
<dbReference type="GO" id="GO:0005506">
    <property type="term" value="F:iron ion binding"/>
    <property type="evidence" value="ECO:0007669"/>
    <property type="project" value="InterPro"/>
</dbReference>
<dbReference type="Pfam" id="PF00067">
    <property type="entry name" value="p450"/>
    <property type="match status" value="2"/>
</dbReference>
<dbReference type="GO" id="GO:0016705">
    <property type="term" value="F:oxidoreductase activity, acting on paired donors, with incorporation or reduction of molecular oxygen"/>
    <property type="evidence" value="ECO:0007669"/>
    <property type="project" value="InterPro"/>
</dbReference>
<dbReference type="Gene3D" id="1.10.630.10">
    <property type="entry name" value="Cytochrome P450"/>
    <property type="match status" value="1"/>
</dbReference>
<keyword evidence="3 6" id="KW-0349">Heme</keyword>
<dbReference type="SUPFAM" id="SSF48264">
    <property type="entry name" value="Cytochrome P450"/>
    <property type="match status" value="1"/>
</dbReference>
<proteinExistence type="inferred from homology"/>
<dbReference type="InterPro" id="IPR001128">
    <property type="entry name" value="Cyt_P450"/>
</dbReference>
<keyword evidence="8" id="KW-0560">Oxidoreductase</keyword>
<keyword evidence="7" id="KW-0472">Membrane</keyword>
<dbReference type="InterPro" id="IPR050121">
    <property type="entry name" value="Cytochrome_P450_monoxygenase"/>
</dbReference>
<dbReference type="GO" id="GO:0004497">
    <property type="term" value="F:monooxygenase activity"/>
    <property type="evidence" value="ECO:0007669"/>
    <property type="project" value="UniProtKB-KW"/>
</dbReference>
<reference evidence="8 9" key="1">
    <citation type="submission" date="2022-03" db="EMBL/GenBank/DDBJ databases">
        <title>Genome data of Colletotrichum spp.</title>
        <authorList>
            <person name="Utami Y.D."/>
            <person name="Hiruma K."/>
        </authorList>
    </citation>
    <scope>NUCLEOTIDE SEQUENCE [LARGE SCALE GENOMIC DNA]</scope>
    <source>
        <strain evidence="8 9">MAFF 239500</strain>
    </source>
</reference>
<organism evidence="8 9">
    <name type="scientific">Colletotrichum spaethianum</name>
    <dbReference type="NCBI Taxonomy" id="700344"/>
    <lineage>
        <taxon>Eukaryota</taxon>
        <taxon>Fungi</taxon>
        <taxon>Dikarya</taxon>
        <taxon>Ascomycota</taxon>
        <taxon>Pezizomycotina</taxon>
        <taxon>Sordariomycetes</taxon>
        <taxon>Hypocreomycetidae</taxon>
        <taxon>Glomerellales</taxon>
        <taxon>Glomerellaceae</taxon>
        <taxon>Colletotrichum</taxon>
        <taxon>Colletotrichum spaethianum species complex</taxon>
    </lineage>
</organism>
<keyword evidence="7" id="KW-0812">Transmembrane</keyword>
<dbReference type="GeneID" id="73324268"/>
<keyword evidence="4 6" id="KW-0479">Metal-binding</keyword>
<dbReference type="Proteomes" id="UP001055115">
    <property type="component" value="Unassembled WGS sequence"/>
</dbReference>
<evidence type="ECO:0000256" key="4">
    <source>
        <dbReference type="ARBA" id="ARBA00022723"/>
    </source>
</evidence>
<keyword evidence="9" id="KW-1185">Reference proteome</keyword>
<dbReference type="PRINTS" id="PR00463">
    <property type="entry name" value="EP450I"/>
</dbReference>
<evidence type="ECO:0000256" key="5">
    <source>
        <dbReference type="ARBA" id="ARBA00023004"/>
    </source>
</evidence>
<evidence type="ECO:0000256" key="2">
    <source>
        <dbReference type="ARBA" id="ARBA00010617"/>
    </source>
</evidence>
<feature type="transmembrane region" description="Helical" evidence="7">
    <location>
        <begin position="12"/>
        <end position="34"/>
    </location>
</feature>
<accession>A0AA37LC71</accession>